<evidence type="ECO:0000313" key="2">
    <source>
        <dbReference type="Proteomes" id="UP000295733"/>
    </source>
</evidence>
<name>A0A4R2NI08_RHOAD</name>
<comment type="caution">
    <text evidence="1">The sequence shown here is derived from an EMBL/GenBank/DDBJ whole genome shotgun (WGS) entry which is preliminary data.</text>
</comment>
<keyword evidence="2" id="KW-1185">Reference proteome</keyword>
<gene>
    <name evidence="1" type="ORF">EV656_1151</name>
</gene>
<proteinExistence type="predicted"/>
<dbReference type="RefSeq" id="WP_132605376.1">
    <property type="nucleotide sequence ID" value="NZ_NRRP01000054.1"/>
</dbReference>
<sequence length="95" mass="10588">MSDPYRLYNLQPIAPTTKDAAQRLAALERLCVTWCLAGRPLPAPCVDQHGRDCVRVPLDRAGSLHVLMTEAQLRGLLSEGDGLWMMRFENNPEAV</sequence>
<reference evidence="1 2" key="1">
    <citation type="submission" date="2019-03" db="EMBL/GenBank/DDBJ databases">
        <title>Genomic Encyclopedia of Type Strains, Phase IV (KMG-IV): sequencing the most valuable type-strain genomes for metagenomic binning, comparative biology and taxonomic classification.</title>
        <authorList>
            <person name="Goeker M."/>
        </authorList>
    </citation>
    <scope>NUCLEOTIDE SEQUENCE [LARGE SCALE GENOMIC DNA]</scope>
    <source>
        <strain evidence="1 2">DSM 2781</strain>
    </source>
</reference>
<accession>A0A4R2NI08</accession>
<evidence type="ECO:0000313" key="1">
    <source>
        <dbReference type="EMBL" id="TCP20882.1"/>
    </source>
</evidence>
<organism evidence="1 2">
    <name type="scientific">Rhodovulum adriaticum</name>
    <name type="common">Rhodopseudomonas adriatica</name>
    <dbReference type="NCBI Taxonomy" id="35804"/>
    <lineage>
        <taxon>Bacteria</taxon>
        <taxon>Pseudomonadati</taxon>
        <taxon>Pseudomonadota</taxon>
        <taxon>Alphaproteobacteria</taxon>
        <taxon>Rhodobacterales</taxon>
        <taxon>Paracoccaceae</taxon>
        <taxon>Rhodovulum</taxon>
    </lineage>
</organism>
<dbReference type="AlphaFoldDB" id="A0A4R2NI08"/>
<protein>
    <submittedName>
        <fullName evidence="1">Uncharacterized protein</fullName>
    </submittedName>
</protein>
<dbReference type="EMBL" id="SLXL01000015">
    <property type="protein sequence ID" value="TCP20882.1"/>
    <property type="molecule type" value="Genomic_DNA"/>
</dbReference>
<dbReference type="Proteomes" id="UP000295733">
    <property type="component" value="Unassembled WGS sequence"/>
</dbReference>